<dbReference type="PANTHER" id="PTHR43567:SF1">
    <property type="entry name" value="FLAVOREDOXIN"/>
    <property type="match status" value="1"/>
</dbReference>
<evidence type="ECO:0000259" key="4">
    <source>
        <dbReference type="Pfam" id="PF01613"/>
    </source>
</evidence>
<dbReference type="InterPro" id="IPR002563">
    <property type="entry name" value="Flavin_Rdtase-like_dom"/>
</dbReference>
<dbReference type="SUPFAM" id="SSF50475">
    <property type="entry name" value="FMN-binding split barrel"/>
    <property type="match status" value="1"/>
</dbReference>
<evidence type="ECO:0000256" key="2">
    <source>
        <dbReference type="ARBA" id="ARBA00022630"/>
    </source>
</evidence>
<dbReference type="Proteomes" id="UP001500274">
    <property type="component" value="Unassembled WGS sequence"/>
</dbReference>
<evidence type="ECO:0000256" key="3">
    <source>
        <dbReference type="ARBA" id="ARBA00038054"/>
    </source>
</evidence>
<dbReference type="InterPro" id="IPR012349">
    <property type="entry name" value="Split_barrel_FMN-bd"/>
</dbReference>
<evidence type="ECO:0000256" key="1">
    <source>
        <dbReference type="ARBA" id="ARBA00001917"/>
    </source>
</evidence>
<sequence>MVQTQLPSTHLTITPKVLYFGTPVVVISSLNPDGTTNLAPVSSYWALGDLLVIGLGSTGQTVGNIRRNGELVVNLCDETHWRAVESLALLTGASPVPADKPAGCRFEPDKFAVAGWSRLASTTTTPERILEAGAHIEARATALHEEEGGYVVVHARATAVHAAPEMVVAGTSHINPSIWRPLIYSFRHYFGLGPRRGIAARADLQH</sequence>
<dbReference type="InterPro" id="IPR052174">
    <property type="entry name" value="Flavoredoxin"/>
</dbReference>
<dbReference type="PANTHER" id="PTHR43567">
    <property type="entry name" value="FLAVOREDOXIN-RELATED-RELATED"/>
    <property type="match status" value="1"/>
</dbReference>
<comment type="similarity">
    <text evidence="3">Belongs to the flavoredoxin family.</text>
</comment>
<name>A0ABP6BQZ4_9MICO</name>
<reference evidence="6" key="1">
    <citation type="journal article" date="2019" name="Int. J. Syst. Evol. Microbiol.">
        <title>The Global Catalogue of Microorganisms (GCM) 10K type strain sequencing project: providing services to taxonomists for standard genome sequencing and annotation.</title>
        <authorList>
            <consortium name="The Broad Institute Genomics Platform"/>
            <consortium name="The Broad Institute Genome Sequencing Center for Infectious Disease"/>
            <person name="Wu L."/>
            <person name="Ma J."/>
        </authorList>
    </citation>
    <scope>NUCLEOTIDE SEQUENCE [LARGE SCALE GENOMIC DNA]</scope>
    <source>
        <strain evidence="6">JCM 16365</strain>
    </source>
</reference>
<evidence type="ECO:0000313" key="6">
    <source>
        <dbReference type="Proteomes" id="UP001500274"/>
    </source>
</evidence>
<protein>
    <submittedName>
        <fullName evidence="5">Flavin reductase family protein</fullName>
    </submittedName>
</protein>
<feature type="domain" description="Flavin reductase like" evidence="4">
    <location>
        <begin position="20"/>
        <end position="192"/>
    </location>
</feature>
<comment type="cofactor">
    <cofactor evidence="1">
        <name>FMN</name>
        <dbReference type="ChEBI" id="CHEBI:58210"/>
    </cofactor>
</comment>
<keyword evidence="2" id="KW-0285">Flavoprotein</keyword>
<organism evidence="5 6">
    <name type="scientific">Microbacterium binotii</name>
    <dbReference type="NCBI Taxonomy" id="462710"/>
    <lineage>
        <taxon>Bacteria</taxon>
        <taxon>Bacillati</taxon>
        <taxon>Actinomycetota</taxon>
        <taxon>Actinomycetes</taxon>
        <taxon>Micrococcales</taxon>
        <taxon>Microbacteriaceae</taxon>
        <taxon>Microbacterium</taxon>
    </lineage>
</organism>
<comment type="caution">
    <text evidence="5">The sequence shown here is derived from an EMBL/GenBank/DDBJ whole genome shotgun (WGS) entry which is preliminary data.</text>
</comment>
<dbReference type="Gene3D" id="2.30.110.10">
    <property type="entry name" value="Electron Transport, Fmn-binding Protein, Chain A"/>
    <property type="match status" value="1"/>
</dbReference>
<proteinExistence type="inferred from homology"/>
<evidence type="ECO:0000313" key="5">
    <source>
        <dbReference type="EMBL" id="GAA2582725.1"/>
    </source>
</evidence>
<dbReference type="EMBL" id="BAAARI010000014">
    <property type="protein sequence ID" value="GAA2582725.1"/>
    <property type="molecule type" value="Genomic_DNA"/>
</dbReference>
<keyword evidence="6" id="KW-1185">Reference proteome</keyword>
<dbReference type="Pfam" id="PF01613">
    <property type="entry name" value="Flavin_Reduct"/>
    <property type="match status" value="1"/>
</dbReference>
<accession>A0ABP6BQZ4</accession>
<gene>
    <name evidence="5" type="ORF">GCM10009862_22330</name>
</gene>